<feature type="region of interest" description="Disordered" evidence="1">
    <location>
        <begin position="58"/>
        <end position="81"/>
    </location>
</feature>
<accession>A0A2T3BAP0</accession>
<evidence type="ECO:0000256" key="1">
    <source>
        <dbReference type="SAM" id="MobiDB-lite"/>
    </source>
</evidence>
<reference evidence="2 3" key="1">
    <citation type="journal article" date="2018" name="New Phytol.">
        <title>Comparative genomics and transcriptomics depict ericoid mycorrhizal fungi as versatile saprotrophs and plant mutualists.</title>
        <authorList>
            <person name="Martino E."/>
            <person name="Morin E."/>
            <person name="Grelet G.A."/>
            <person name="Kuo A."/>
            <person name="Kohler A."/>
            <person name="Daghino S."/>
            <person name="Barry K.W."/>
            <person name="Cichocki N."/>
            <person name="Clum A."/>
            <person name="Dockter R.B."/>
            <person name="Hainaut M."/>
            <person name="Kuo R.C."/>
            <person name="LaButti K."/>
            <person name="Lindahl B.D."/>
            <person name="Lindquist E.A."/>
            <person name="Lipzen A."/>
            <person name="Khouja H.R."/>
            <person name="Magnuson J."/>
            <person name="Murat C."/>
            <person name="Ohm R.A."/>
            <person name="Singer S.W."/>
            <person name="Spatafora J.W."/>
            <person name="Wang M."/>
            <person name="Veneault-Fourrey C."/>
            <person name="Henrissat B."/>
            <person name="Grigoriev I.V."/>
            <person name="Martin F.M."/>
            <person name="Perotto S."/>
        </authorList>
    </citation>
    <scope>NUCLEOTIDE SEQUENCE [LARGE SCALE GENOMIC DNA]</scope>
    <source>
        <strain evidence="2 3">ATCC 22711</strain>
    </source>
</reference>
<dbReference type="AlphaFoldDB" id="A0A2T3BAP0"/>
<proteinExistence type="predicted"/>
<dbReference type="GeneID" id="36576042"/>
<dbReference type="RefSeq" id="XP_024723992.1">
    <property type="nucleotide sequence ID" value="XM_024867961.1"/>
</dbReference>
<dbReference type="InParanoid" id="A0A2T3BAP0"/>
<feature type="compositionally biased region" description="Pro residues" evidence="1">
    <location>
        <begin position="69"/>
        <end position="81"/>
    </location>
</feature>
<evidence type="ECO:0000313" key="3">
    <source>
        <dbReference type="Proteomes" id="UP000241818"/>
    </source>
</evidence>
<protein>
    <submittedName>
        <fullName evidence="2">Uncharacterized protein</fullName>
    </submittedName>
</protein>
<dbReference type="EMBL" id="KZ679007">
    <property type="protein sequence ID" value="PSS25393.1"/>
    <property type="molecule type" value="Genomic_DNA"/>
</dbReference>
<name>A0A2T3BAP0_AMORE</name>
<dbReference type="Proteomes" id="UP000241818">
    <property type="component" value="Unassembled WGS sequence"/>
</dbReference>
<sequence length="81" mass="8901">MRDASPQTLRGLFAPTLTRCFEPLLGPLPDPSNHSLELRGPGRELPVQYVESLPRDHYIPPSLERLAGHPPPPPTPPIPVP</sequence>
<keyword evidence="3" id="KW-1185">Reference proteome</keyword>
<gene>
    <name evidence="2" type="ORF">M430DRAFT_47855</name>
</gene>
<organism evidence="2 3">
    <name type="scientific">Amorphotheca resinae ATCC 22711</name>
    <dbReference type="NCBI Taxonomy" id="857342"/>
    <lineage>
        <taxon>Eukaryota</taxon>
        <taxon>Fungi</taxon>
        <taxon>Dikarya</taxon>
        <taxon>Ascomycota</taxon>
        <taxon>Pezizomycotina</taxon>
        <taxon>Leotiomycetes</taxon>
        <taxon>Helotiales</taxon>
        <taxon>Amorphothecaceae</taxon>
        <taxon>Amorphotheca</taxon>
    </lineage>
</organism>
<evidence type="ECO:0000313" key="2">
    <source>
        <dbReference type="EMBL" id="PSS25393.1"/>
    </source>
</evidence>